<dbReference type="InterPro" id="IPR032389">
    <property type="entry name" value="GspB_C"/>
</dbReference>
<keyword evidence="5" id="KW-1185">Reference proteome</keyword>
<proteinExistence type="predicted"/>
<sequence length="201" mass="22332">MSYILDALKKSDQERQQGNNPTLQTIHKPHFSGGTPSKWRLIALFMGVCVVSLVAVAVWFVAAYGVDKQSIEVADRQVVAGRAAARGSVSPLEAEAAVSNETVIAKNEVNKNRAIERLAINTVVEFADLPDPVQQAIPSLIFSFHVYSANVDRRTIIINKRRVKEGAVVSEGLTLIEITEKGVVLDWKKRYRFMIDVVENW</sequence>
<organism evidence="4 5">
    <name type="scientific">marine gamma proteobacterium HTCC2143</name>
    <dbReference type="NCBI Taxonomy" id="247633"/>
    <lineage>
        <taxon>Bacteria</taxon>
        <taxon>Pseudomonadati</taxon>
        <taxon>Pseudomonadota</taxon>
        <taxon>Gammaproteobacteria</taxon>
        <taxon>Cellvibrionales</taxon>
        <taxon>Spongiibacteraceae</taxon>
        <taxon>BD1-7 clade</taxon>
    </lineage>
</organism>
<evidence type="ECO:0000313" key="5">
    <source>
        <dbReference type="Proteomes" id="UP000004931"/>
    </source>
</evidence>
<gene>
    <name evidence="4" type="ORF">GP2143_05515</name>
</gene>
<dbReference type="OrthoDB" id="5432325at2"/>
<evidence type="ECO:0000259" key="3">
    <source>
        <dbReference type="Pfam" id="PF16537"/>
    </source>
</evidence>
<name>A0YBF3_9GAMM</name>
<evidence type="ECO:0000313" key="4">
    <source>
        <dbReference type="EMBL" id="EAW31883.1"/>
    </source>
</evidence>
<keyword evidence="2" id="KW-0472">Membrane</keyword>
<keyword evidence="2" id="KW-1133">Transmembrane helix</keyword>
<reference evidence="4 5" key="1">
    <citation type="journal article" date="2010" name="J. Bacteriol.">
        <title>Genome sequence of the oligotrophic marine Gammaproteobacterium HTCC2143, isolated from the Oregon Coast.</title>
        <authorList>
            <person name="Oh H.M."/>
            <person name="Kang I."/>
            <person name="Ferriera S."/>
            <person name="Giovannoni S.J."/>
            <person name="Cho J.C."/>
        </authorList>
    </citation>
    <scope>NUCLEOTIDE SEQUENCE [LARGE SCALE GENOMIC DNA]</scope>
    <source>
        <strain evidence="4 5">HTCC2143</strain>
    </source>
</reference>
<dbReference type="AlphaFoldDB" id="A0YBF3"/>
<dbReference type="Pfam" id="PF16537">
    <property type="entry name" value="T2SSB"/>
    <property type="match status" value="1"/>
</dbReference>
<dbReference type="Proteomes" id="UP000004931">
    <property type="component" value="Unassembled WGS sequence"/>
</dbReference>
<feature type="transmembrane region" description="Helical" evidence="2">
    <location>
        <begin position="41"/>
        <end position="66"/>
    </location>
</feature>
<comment type="caution">
    <text evidence="4">The sequence shown here is derived from an EMBL/GenBank/DDBJ whole genome shotgun (WGS) entry which is preliminary data.</text>
</comment>
<accession>A0YBF3</accession>
<feature type="region of interest" description="Disordered" evidence="1">
    <location>
        <begin position="12"/>
        <end position="31"/>
    </location>
</feature>
<feature type="domain" description="Type II secretion system protein GspB C-terminal" evidence="3">
    <location>
        <begin position="137"/>
        <end position="196"/>
    </location>
</feature>
<protein>
    <recommendedName>
        <fullName evidence="3">Type II secretion system protein GspB C-terminal domain-containing protein</fullName>
    </recommendedName>
</protein>
<dbReference type="STRING" id="247633.GP2143_05515"/>
<evidence type="ECO:0000256" key="1">
    <source>
        <dbReference type="SAM" id="MobiDB-lite"/>
    </source>
</evidence>
<evidence type="ECO:0000256" key="2">
    <source>
        <dbReference type="SAM" id="Phobius"/>
    </source>
</evidence>
<feature type="compositionally biased region" description="Polar residues" evidence="1">
    <location>
        <begin position="16"/>
        <end position="25"/>
    </location>
</feature>
<dbReference type="eggNOG" id="ENOG5030IHW">
    <property type="taxonomic scope" value="Bacteria"/>
</dbReference>
<keyword evidence="2" id="KW-0812">Transmembrane</keyword>
<dbReference type="GO" id="GO:0015627">
    <property type="term" value="C:type II protein secretion system complex"/>
    <property type="evidence" value="ECO:0007669"/>
    <property type="project" value="InterPro"/>
</dbReference>
<dbReference type="EMBL" id="AAVT01000002">
    <property type="protein sequence ID" value="EAW31883.1"/>
    <property type="molecule type" value="Genomic_DNA"/>
</dbReference>